<gene>
    <name evidence="2" type="ORF">BXZ70DRAFT_1003295</name>
</gene>
<sequence length="658" mass="71074">MPIPPFLSRSKSLLNDNQSQQNFQSTSAIFPSLTKLNTAPQHPDQSRPTSQPAPNSAHPKGQQNPLVSFKLSGPSFLDVVLRDREDKQPAYIIETLHEYTAIYRLDAAADTATKVSTIQWPVSVTKSKAKSGRTIQMADGRWRDAEDLLKLGPLGSVATRKFSIPHYPHSLKWKLAPGGHFYCTTAGANGPFAVLDSAVLNAPPRLSVFHNCLEEGETRYQENYKGVPVLLLDYLVATSLLLVTEVQEWLDRPQNAQGAVRIPGSSSYVIQRWLAIIHNEPIPSPPASPTLTAVSVPWTVAGHRISQGTSSSGMRSATNSDFSSMPSTPATSVYSSYYSSVHEEIPPVPPLPQFSRHPDGEAVVYRIPMANHSSQSLVPTSSPPPIQPALPPSRPPSQPAPSRPSRAGRQLPMPPKPLSLPPSSQRPTTPSYNDSYRSADYPPSVTSSPPAPISERARSPSPSLQSNTSSGSGGSRRSVYRNSARSLAIRNAMPPPLPPPSNSLPLPPKLAQEYHPTGSTSQRSSQGYTSSPLGQSSSALRASNPDPVEETQQNARLLAEMALTARQYQSSPPSQLSSSQVPLPPEQAQSSPPQLNLLAPPVESFARLRMTDGGQVRPRDAMARASYAETIYELPPPAYDAIDFSAPQVPLPQRAPHG</sequence>
<reference evidence="2" key="1">
    <citation type="journal article" date="2021" name="New Phytol.">
        <title>Evolutionary innovations through gain and loss of genes in the ectomycorrhizal Boletales.</title>
        <authorList>
            <person name="Wu G."/>
            <person name="Miyauchi S."/>
            <person name="Morin E."/>
            <person name="Kuo A."/>
            <person name="Drula E."/>
            <person name="Varga T."/>
            <person name="Kohler A."/>
            <person name="Feng B."/>
            <person name="Cao Y."/>
            <person name="Lipzen A."/>
            <person name="Daum C."/>
            <person name="Hundley H."/>
            <person name="Pangilinan J."/>
            <person name="Johnson J."/>
            <person name="Barry K."/>
            <person name="LaButti K."/>
            <person name="Ng V."/>
            <person name="Ahrendt S."/>
            <person name="Min B."/>
            <person name="Choi I.G."/>
            <person name="Park H."/>
            <person name="Plett J.M."/>
            <person name="Magnuson J."/>
            <person name="Spatafora J.W."/>
            <person name="Nagy L.G."/>
            <person name="Henrissat B."/>
            <person name="Grigoriev I.V."/>
            <person name="Yang Z.L."/>
            <person name="Xu J."/>
            <person name="Martin F.M."/>
        </authorList>
    </citation>
    <scope>NUCLEOTIDE SEQUENCE</scope>
    <source>
        <strain evidence="2">KKN 215</strain>
    </source>
</reference>
<proteinExistence type="predicted"/>
<feature type="compositionally biased region" description="Polar residues" evidence="1">
    <location>
        <begin position="9"/>
        <end position="21"/>
    </location>
</feature>
<feature type="region of interest" description="Disordered" evidence="1">
    <location>
        <begin position="374"/>
        <end position="596"/>
    </location>
</feature>
<accession>A0A8K0XW14</accession>
<dbReference type="Proteomes" id="UP000813824">
    <property type="component" value="Unassembled WGS sequence"/>
</dbReference>
<feature type="region of interest" description="Disordered" evidence="1">
    <location>
        <begin position="1"/>
        <end position="21"/>
    </location>
</feature>
<feature type="compositionally biased region" description="Pro residues" evidence="1">
    <location>
        <begin position="381"/>
        <end position="402"/>
    </location>
</feature>
<keyword evidence="3" id="KW-1185">Reference proteome</keyword>
<organism evidence="2 3">
    <name type="scientific">Cristinia sonorae</name>
    <dbReference type="NCBI Taxonomy" id="1940300"/>
    <lineage>
        <taxon>Eukaryota</taxon>
        <taxon>Fungi</taxon>
        <taxon>Dikarya</taxon>
        <taxon>Basidiomycota</taxon>
        <taxon>Agaricomycotina</taxon>
        <taxon>Agaricomycetes</taxon>
        <taxon>Agaricomycetidae</taxon>
        <taxon>Agaricales</taxon>
        <taxon>Pleurotineae</taxon>
        <taxon>Stephanosporaceae</taxon>
        <taxon>Cristinia</taxon>
    </lineage>
</organism>
<feature type="compositionally biased region" description="Low complexity" evidence="1">
    <location>
        <begin position="421"/>
        <end position="431"/>
    </location>
</feature>
<evidence type="ECO:0000313" key="3">
    <source>
        <dbReference type="Proteomes" id="UP000813824"/>
    </source>
</evidence>
<feature type="compositionally biased region" description="Polar residues" evidence="1">
    <location>
        <begin position="306"/>
        <end position="329"/>
    </location>
</feature>
<dbReference type="AlphaFoldDB" id="A0A8K0XW14"/>
<protein>
    <submittedName>
        <fullName evidence="2">Uncharacterized protein</fullName>
    </submittedName>
</protein>
<evidence type="ECO:0000256" key="1">
    <source>
        <dbReference type="SAM" id="MobiDB-lite"/>
    </source>
</evidence>
<feature type="region of interest" description="Disordered" evidence="1">
    <location>
        <begin position="34"/>
        <end position="65"/>
    </location>
</feature>
<feature type="compositionally biased region" description="Pro residues" evidence="1">
    <location>
        <begin position="493"/>
        <end position="508"/>
    </location>
</feature>
<feature type="compositionally biased region" description="Polar residues" evidence="1">
    <location>
        <begin position="517"/>
        <end position="541"/>
    </location>
</feature>
<evidence type="ECO:0000313" key="2">
    <source>
        <dbReference type="EMBL" id="KAH8107871.1"/>
    </source>
</evidence>
<dbReference type="OrthoDB" id="3270497at2759"/>
<dbReference type="EMBL" id="JAEVFJ010000001">
    <property type="protein sequence ID" value="KAH8107871.1"/>
    <property type="molecule type" value="Genomic_DNA"/>
</dbReference>
<feature type="region of interest" description="Disordered" evidence="1">
    <location>
        <begin position="305"/>
        <end position="329"/>
    </location>
</feature>
<comment type="caution">
    <text evidence="2">The sequence shown here is derived from an EMBL/GenBank/DDBJ whole genome shotgun (WGS) entry which is preliminary data.</text>
</comment>
<feature type="compositionally biased region" description="Low complexity" evidence="1">
    <location>
        <begin position="567"/>
        <end position="581"/>
    </location>
</feature>
<name>A0A8K0XW14_9AGAR</name>
<feature type="compositionally biased region" description="Low complexity" evidence="1">
    <location>
        <begin position="459"/>
        <end position="483"/>
    </location>
</feature>